<keyword evidence="2" id="KW-0472">Membrane</keyword>
<comment type="caution">
    <text evidence="3">The sequence shown here is derived from an EMBL/GenBank/DDBJ whole genome shotgun (WGS) entry which is preliminary data.</text>
</comment>
<keyword evidence="2" id="KW-1133">Transmembrane helix</keyword>
<feature type="region of interest" description="Disordered" evidence="1">
    <location>
        <begin position="61"/>
        <end position="143"/>
    </location>
</feature>
<dbReference type="Proteomes" id="UP001205740">
    <property type="component" value="Unassembled WGS sequence"/>
</dbReference>
<feature type="compositionally biased region" description="Gly residues" evidence="1">
    <location>
        <begin position="77"/>
        <end position="110"/>
    </location>
</feature>
<reference evidence="3 4" key="1">
    <citation type="submission" date="2022-06" db="EMBL/GenBank/DDBJ databases">
        <title>Genomic Encyclopedia of Archaeal and Bacterial Type Strains, Phase II (KMG-II): from individual species to whole genera.</title>
        <authorList>
            <person name="Goeker M."/>
        </authorList>
    </citation>
    <scope>NUCLEOTIDE SEQUENCE [LARGE SCALE GENOMIC DNA]</scope>
    <source>
        <strain evidence="3 4">DSM 45037</strain>
    </source>
</reference>
<evidence type="ECO:0000313" key="4">
    <source>
        <dbReference type="Proteomes" id="UP001205740"/>
    </source>
</evidence>
<protein>
    <submittedName>
        <fullName evidence="3">Uncharacterized protein</fullName>
    </submittedName>
</protein>
<evidence type="ECO:0000256" key="1">
    <source>
        <dbReference type="SAM" id="MobiDB-lite"/>
    </source>
</evidence>
<feature type="transmembrane region" description="Helical" evidence="2">
    <location>
        <begin position="37"/>
        <end position="60"/>
    </location>
</feature>
<dbReference type="EMBL" id="JAMTCG010000006">
    <property type="protein sequence ID" value="MCP2162103.1"/>
    <property type="molecule type" value="Genomic_DNA"/>
</dbReference>
<sequence>MSTETFPSHPAPAPMAQPASAGFADSMRRRSTEFKNALIAGGVGIAIAFMAAGFGLGYWAGDAGSSSSTPGVTQMGGQMGQMGGGQMGGPMGQMGQGQTGSGQTGSGQTGSGRVPGQIQQGQTQQGQTGSGQTGSGTASSATS</sequence>
<feature type="region of interest" description="Disordered" evidence="1">
    <location>
        <begin position="1"/>
        <end position="23"/>
    </location>
</feature>
<keyword evidence="4" id="KW-1185">Reference proteome</keyword>
<keyword evidence="2" id="KW-0812">Transmembrane</keyword>
<proteinExistence type="predicted"/>
<name>A0ABT1H4D7_9NOCA</name>
<dbReference type="RefSeq" id="WP_253655672.1">
    <property type="nucleotide sequence ID" value="NZ_BAAAOE010000005.1"/>
</dbReference>
<organism evidence="3 4">
    <name type="scientific">Williamsia serinedens</name>
    <dbReference type="NCBI Taxonomy" id="391736"/>
    <lineage>
        <taxon>Bacteria</taxon>
        <taxon>Bacillati</taxon>
        <taxon>Actinomycetota</taxon>
        <taxon>Actinomycetes</taxon>
        <taxon>Mycobacteriales</taxon>
        <taxon>Nocardiaceae</taxon>
        <taxon>Williamsia</taxon>
    </lineage>
</organism>
<gene>
    <name evidence="3" type="ORF">LX12_003307</name>
</gene>
<evidence type="ECO:0000313" key="3">
    <source>
        <dbReference type="EMBL" id="MCP2162103.1"/>
    </source>
</evidence>
<feature type="compositionally biased region" description="Low complexity" evidence="1">
    <location>
        <begin position="116"/>
        <end position="127"/>
    </location>
</feature>
<accession>A0ABT1H4D7</accession>
<evidence type="ECO:0000256" key="2">
    <source>
        <dbReference type="SAM" id="Phobius"/>
    </source>
</evidence>